<evidence type="ECO:0000256" key="1">
    <source>
        <dbReference type="SAM" id="Phobius"/>
    </source>
</evidence>
<proteinExistence type="predicted"/>
<dbReference type="EMBL" id="DRUB01000157">
    <property type="protein sequence ID" value="HHR96725.1"/>
    <property type="molecule type" value="Genomic_DNA"/>
</dbReference>
<feature type="transmembrane region" description="Helical" evidence="1">
    <location>
        <begin position="121"/>
        <end position="143"/>
    </location>
</feature>
<name>A0A7C5UTW8_9CREN</name>
<keyword evidence="1" id="KW-0812">Transmembrane</keyword>
<accession>A0A7C5UTW8</accession>
<reference evidence="2" key="1">
    <citation type="journal article" date="2020" name="mSystems">
        <title>Genome- and Community-Level Interaction Insights into Carbon Utilization and Element Cycling Functions of Hydrothermarchaeota in Hydrothermal Sediment.</title>
        <authorList>
            <person name="Zhou Z."/>
            <person name="Liu Y."/>
            <person name="Xu W."/>
            <person name="Pan J."/>
            <person name="Luo Z.H."/>
            <person name="Li M."/>
        </authorList>
    </citation>
    <scope>NUCLEOTIDE SEQUENCE [LARGE SCALE GENOMIC DNA]</scope>
    <source>
        <strain evidence="2">SpSt-1</strain>
    </source>
</reference>
<evidence type="ECO:0000313" key="2">
    <source>
        <dbReference type="EMBL" id="HHR96725.1"/>
    </source>
</evidence>
<protein>
    <submittedName>
        <fullName evidence="2">Uncharacterized protein</fullName>
    </submittedName>
</protein>
<sequence length="155" mass="17772">MLRIKFNSKQLLKERRDRVEKVYQNKRPDRVPFSFFPDAVLTANYASYTVAEATTNYEVMYKVGLKWLEDFNVDGIDTPPFGLFNLTIGMPVLPFVLMDYIPGPFTILLTGNTHRILKDRSLGGLVPSFHLIIIRNILVVSLLRLRNTGSLLKIL</sequence>
<comment type="caution">
    <text evidence="2">The sequence shown here is derived from an EMBL/GenBank/DDBJ whole genome shotgun (WGS) entry which is preliminary data.</text>
</comment>
<dbReference type="SUPFAM" id="SSF51726">
    <property type="entry name" value="UROD/MetE-like"/>
    <property type="match status" value="1"/>
</dbReference>
<keyword evidence="1" id="KW-0472">Membrane</keyword>
<dbReference type="InterPro" id="IPR038071">
    <property type="entry name" value="UROD/MetE-like_sf"/>
</dbReference>
<organism evidence="2">
    <name type="scientific">Ignisphaera aggregans</name>
    <dbReference type="NCBI Taxonomy" id="334771"/>
    <lineage>
        <taxon>Archaea</taxon>
        <taxon>Thermoproteota</taxon>
        <taxon>Thermoprotei</taxon>
        <taxon>Desulfurococcales</taxon>
        <taxon>Desulfurococcaceae</taxon>
        <taxon>Ignisphaera</taxon>
    </lineage>
</organism>
<gene>
    <name evidence="2" type="ORF">ENL47_07995</name>
</gene>
<keyword evidence="1" id="KW-1133">Transmembrane helix</keyword>
<dbReference type="Gene3D" id="3.20.20.210">
    <property type="match status" value="1"/>
</dbReference>
<dbReference type="AlphaFoldDB" id="A0A7C5UTW8"/>
<feature type="transmembrane region" description="Helical" evidence="1">
    <location>
        <begin position="81"/>
        <end position="101"/>
    </location>
</feature>